<name>A0A915KUC0_ROMCU</name>
<evidence type="ECO:0000313" key="2">
    <source>
        <dbReference type="WBParaSite" id="nRc.2.0.1.t41732-RA"/>
    </source>
</evidence>
<evidence type="ECO:0000313" key="1">
    <source>
        <dbReference type="Proteomes" id="UP000887565"/>
    </source>
</evidence>
<reference evidence="2" key="1">
    <citation type="submission" date="2022-11" db="UniProtKB">
        <authorList>
            <consortium name="WormBaseParasite"/>
        </authorList>
    </citation>
    <scope>IDENTIFICATION</scope>
</reference>
<sequence>MVGTLLVMRTAAVLSWSNASRASIRKFWTSLAFVMA</sequence>
<dbReference type="WBParaSite" id="nRc.2.0.1.t41732-RA">
    <property type="protein sequence ID" value="nRc.2.0.1.t41732-RA"/>
    <property type="gene ID" value="nRc.2.0.1.g41732"/>
</dbReference>
<protein>
    <submittedName>
        <fullName evidence="2">Uncharacterized protein</fullName>
    </submittedName>
</protein>
<accession>A0A915KUC0</accession>
<dbReference type="Proteomes" id="UP000887565">
    <property type="component" value="Unplaced"/>
</dbReference>
<organism evidence="1 2">
    <name type="scientific">Romanomermis culicivorax</name>
    <name type="common">Nematode worm</name>
    <dbReference type="NCBI Taxonomy" id="13658"/>
    <lineage>
        <taxon>Eukaryota</taxon>
        <taxon>Metazoa</taxon>
        <taxon>Ecdysozoa</taxon>
        <taxon>Nematoda</taxon>
        <taxon>Enoplea</taxon>
        <taxon>Dorylaimia</taxon>
        <taxon>Mermithida</taxon>
        <taxon>Mermithoidea</taxon>
        <taxon>Mermithidae</taxon>
        <taxon>Romanomermis</taxon>
    </lineage>
</organism>
<keyword evidence="1" id="KW-1185">Reference proteome</keyword>
<proteinExistence type="predicted"/>
<dbReference type="AlphaFoldDB" id="A0A915KUC0"/>